<keyword evidence="1" id="KW-1133">Transmembrane helix</keyword>
<comment type="caution">
    <text evidence="3">The sequence shown here is derived from an EMBL/GenBank/DDBJ whole genome shotgun (WGS) entry which is preliminary data.</text>
</comment>
<name>A0ABR5F5S5_9ACTN</name>
<organism evidence="3 4">
    <name type="scientific">Protofrankia coriariae</name>
    <dbReference type="NCBI Taxonomy" id="1562887"/>
    <lineage>
        <taxon>Bacteria</taxon>
        <taxon>Bacillati</taxon>
        <taxon>Actinomycetota</taxon>
        <taxon>Actinomycetes</taxon>
        <taxon>Frankiales</taxon>
        <taxon>Frankiaceae</taxon>
        <taxon>Protofrankia</taxon>
    </lineage>
</organism>
<keyword evidence="1" id="KW-0812">Transmembrane</keyword>
<accession>A0ABR5F5S5</accession>
<keyword evidence="4" id="KW-1185">Reference proteome</keyword>
<gene>
    <name evidence="3" type="ORF">FrCorBMG51_07020</name>
</gene>
<reference evidence="3 4" key="1">
    <citation type="submission" date="2014-12" db="EMBL/GenBank/DDBJ databases">
        <title>Frankia sp. BMG5.1 draft genome.</title>
        <authorList>
            <person name="Gtari M."/>
            <person name="Ghodhbane-Gtari F."/>
            <person name="Nouioui I."/>
            <person name="Ktari A."/>
            <person name="Hezbri K."/>
            <person name="Mimouni W."/>
            <person name="Sbissi I."/>
            <person name="Ayari A."/>
            <person name="Yamanaka T."/>
            <person name="Normand P."/>
            <person name="Tisa L.S."/>
            <person name="Boudabous A."/>
        </authorList>
    </citation>
    <scope>NUCLEOTIDE SEQUENCE [LARGE SCALE GENOMIC DNA]</scope>
    <source>
        <strain evidence="3 4">BMG5.1</strain>
    </source>
</reference>
<dbReference type="Pfam" id="PF13400">
    <property type="entry name" value="Tad"/>
    <property type="match status" value="1"/>
</dbReference>
<keyword evidence="1" id="KW-0472">Membrane</keyword>
<dbReference type="EMBL" id="JWIO01000008">
    <property type="protein sequence ID" value="KLL12091.1"/>
    <property type="molecule type" value="Genomic_DNA"/>
</dbReference>
<evidence type="ECO:0000259" key="2">
    <source>
        <dbReference type="Pfam" id="PF13400"/>
    </source>
</evidence>
<dbReference type="InterPro" id="IPR028087">
    <property type="entry name" value="Tad_N"/>
</dbReference>
<dbReference type="RefSeq" id="WP_047222353.1">
    <property type="nucleotide sequence ID" value="NZ_JWIO01000008.1"/>
</dbReference>
<dbReference type="Proteomes" id="UP000035425">
    <property type="component" value="Unassembled WGS sequence"/>
</dbReference>
<feature type="transmembrane region" description="Helical" evidence="1">
    <location>
        <begin position="25"/>
        <end position="51"/>
    </location>
</feature>
<sequence length="158" mass="16310">MRADLLGRSMRRGSEVRHSRDEGSILVLTLGYVLAALMLAIVVTDVSAVYLARRSLASAADGAALAAAQSIDETAIYTATGDLQRLPLAEVAATVAQYQSDADPSGRMALTAQLVDPATVRVTGTRTVTLPVVAILGIGPLTITASADAQSLVRPPAP</sequence>
<proteinExistence type="predicted"/>
<evidence type="ECO:0000313" key="3">
    <source>
        <dbReference type="EMBL" id="KLL12091.1"/>
    </source>
</evidence>
<evidence type="ECO:0000313" key="4">
    <source>
        <dbReference type="Proteomes" id="UP000035425"/>
    </source>
</evidence>
<protein>
    <recommendedName>
        <fullName evidence="2">Putative Flp pilus-assembly TadG-like N-terminal domain-containing protein</fullName>
    </recommendedName>
</protein>
<feature type="domain" description="Putative Flp pilus-assembly TadG-like N-terminal" evidence="2">
    <location>
        <begin position="23"/>
        <end position="69"/>
    </location>
</feature>
<evidence type="ECO:0000256" key="1">
    <source>
        <dbReference type="SAM" id="Phobius"/>
    </source>
</evidence>